<evidence type="ECO:0000313" key="2">
    <source>
        <dbReference type="Proteomes" id="UP000053732"/>
    </source>
</evidence>
<proteinExistence type="predicted"/>
<evidence type="ECO:0000313" key="1">
    <source>
        <dbReference type="EMBL" id="CRL25241.1"/>
    </source>
</evidence>
<dbReference type="AlphaFoldDB" id="A0A0G4PG05"/>
<protein>
    <submittedName>
        <fullName evidence="1">Str. FM013</fullName>
    </submittedName>
</protein>
<dbReference type="EMBL" id="HG793147">
    <property type="protein sequence ID" value="CRL25241.1"/>
    <property type="molecule type" value="Genomic_DNA"/>
</dbReference>
<reference evidence="1 2" key="1">
    <citation type="journal article" date="2014" name="Nat. Commun.">
        <title>Multiple recent horizontal transfers of a large genomic region in cheese making fungi.</title>
        <authorList>
            <person name="Cheeseman K."/>
            <person name="Ropars J."/>
            <person name="Renault P."/>
            <person name="Dupont J."/>
            <person name="Gouzy J."/>
            <person name="Branca A."/>
            <person name="Abraham A.L."/>
            <person name="Ceppi M."/>
            <person name="Conseiller E."/>
            <person name="Debuchy R."/>
            <person name="Malagnac F."/>
            <person name="Goarin A."/>
            <person name="Silar P."/>
            <person name="Lacoste S."/>
            <person name="Sallet E."/>
            <person name="Bensimon A."/>
            <person name="Giraud T."/>
            <person name="Brygoo Y."/>
        </authorList>
    </citation>
    <scope>NUCLEOTIDE SEQUENCE [LARGE SCALE GENOMIC DNA]</scope>
    <source>
        <strain evidence="2">FM 013</strain>
    </source>
</reference>
<organism evidence="1 2">
    <name type="scientific">Penicillium camemberti (strain FM 013)</name>
    <dbReference type="NCBI Taxonomy" id="1429867"/>
    <lineage>
        <taxon>Eukaryota</taxon>
        <taxon>Fungi</taxon>
        <taxon>Dikarya</taxon>
        <taxon>Ascomycota</taxon>
        <taxon>Pezizomycotina</taxon>
        <taxon>Eurotiomycetes</taxon>
        <taxon>Eurotiomycetidae</taxon>
        <taxon>Eurotiales</taxon>
        <taxon>Aspergillaceae</taxon>
        <taxon>Penicillium</taxon>
    </lineage>
</organism>
<name>A0A0G4PG05_PENC3</name>
<gene>
    <name evidence="1" type="ORF">PCAMFM013_S014g000137</name>
</gene>
<dbReference type="Proteomes" id="UP000053732">
    <property type="component" value="Unassembled WGS sequence"/>
</dbReference>
<accession>A0A0G4PG05</accession>
<keyword evidence="2" id="KW-1185">Reference proteome</keyword>
<dbReference type="STRING" id="1429867.A0A0G4PG05"/>
<sequence length="92" mass="10288">MSVGLHKNCSFKIEVSRNPIPWLIQPKLTSLRKFVRGKINQCVQNKHYGGKETQEATALFRRLAFLCKSLGNSHCHLVAIIGPISNVISMIA</sequence>